<proteinExistence type="predicted"/>
<reference evidence="2" key="1">
    <citation type="submission" date="2023-02" db="EMBL/GenBank/DDBJ databases">
        <title>Genome of toxic invasive species Heracleum sosnowskyi carries increased number of genes despite the absence of recent whole-genome duplications.</title>
        <authorList>
            <person name="Schelkunov M."/>
            <person name="Shtratnikova V."/>
            <person name="Makarenko M."/>
            <person name="Klepikova A."/>
            <person name="Omelchenko D."/>
            <person name="Novikova G."/>
            <person name="Obukhova E."/>
            <person name="Bogdanov V."/>
            <person name="Penin A."/>
            <person name="Logacheva M."/>
        </authorList>
    </citation>
    <scope>NUCLEOTIDE SEQUENCE</scope>
    <source>
        <strain evidence="2">Hsosn_3</strain>
        <tissue evidence="2">Leaf</tissue>
    </source>
</reference>
<dbReference type="EMBL" id="JAUIZM010000004">
    <property type="protein sequence ID" value="KAK1388960.1"/>
    <property type="molecule type" value="Genomic_DNA"/>
</dbReference>
<protein>
    <submittedName>
        <fullName evidence="2">Uncharacterized protein</fullName>
    </submittedName>
</protein>
<gene>
    <name evidence="2" type="ORF">POM88_017138</name>
</gene>
<keyword evidence="3" id="KW-1185">Reference proteome</keyword>
<organism evidence="2 3">
    <name type="scientific">Heracleum sosnowskyi</name>
    <dbReference type="NCBI Taxonomy" id="360622"/>
    <lineage>
        <taxon>Eukaryota</taxon>
        <taxon>Viridiplantae</taxon>
        <taxon>Streptophyta</taxon>
        <taxon>Embryophyta</taxon>
        <taxon>Tracheophyta</taxon>
        <taxon>Spermatophyta</taxon>
        <taxon>Magnoliopsida</taxon>
        <taxon>eudicotyledons</taxon>
        <taxon>Gunneridae</taxon>
        <taxon>Pentapetalae</taxon>
        <taxon>asterids</taxon>
        <taxon>campanulids</taxon>
        <taxon>Apiales</taxon>
        <taxon>Apiaceae</taxon>
        <taxon>Apioideae</taxon>
        <taxon>apioid superclade</taxon>
        <taxon>Tordylieae</taxon>
        <taxon>Tordyliinae</taxon>
        <taxon>Heracleum</taxon>
    </lineage>
</organism>
<name>A0AAD8IS05_9APIA</name>
<sequence>MRRYRGKQQVRNRPFGQIPFGSVITQLCVRAGVRWGAEEEMQRPMVDIDSAVIARLGDWPGGRPHPRGVGFIVPGAEGAAPPVQRQRQARAGRVSSSRGPGMEFMESQFRRMFRRMDAMHNANRQFAEELASSLDSVLARDGQEVQWPVYGSSHPYPPPDSPPTEEGGDADDQ</sequence>
<evidence type="ECO:0000313" key="3">
    <source>
        <dbReference type="Proteomes" id="UP001237642"/>
    </source>
</evidence>
<reference evidence="2" key="2">
    <citation type="submission" date="2023-05" db="EMBL/GenBank/DDBJ databases">
        <authorList>
            <person name="Schelkunov M.I."/>
        </authorList>
    </citation>
    <scope>NUCLEOTIDE SEQUENCE</scope>
    <source>
        <strain evidence="2">Hsosn_3</strain>
        <tissue evidence="2">Leaf</tissue>
    </source>
</reference>
<evidence type="ECO:0000313" key="2">
    <source>
        <dbReference type="EMBL" id="KAK1388960.1"/>
    </source>
</evidence>
<comment type="caution">
    <text evidence="2">The sequence shown here is derived from an EMBL/GenBank/DDBJ whole genome shotgun (WGS) entry which is preliminary data.</text>
</comment>
<accession>A0AAD8IS05</accession>
<dbReference type="Proteomes" id="UP001237642">
    <property type="component" value="Unassembled WGS sequence"/>
</dbReference>
<evidence type="ECO:0000256" key="1">
    <source>
        <dbReference type="SAM" id="MobiDB-lite"/>
    </source>
</evidence>
<dbReference type="AlphaFoldDB" id="A0AAD8IS05"/>
<feature type="region of interest" description="Disordered" evidence="1">
    <location>
        <begin position="80"/>
        <end position="101"/>
    </location>
</feature>
<feature type="region of interest" description="Disordered" evidence="1">
    <location>
        <begin position="145"/>
        <end position="173"/>
    </location>
</feature>